<evidence type="ECO:0000256" key="1">
    <source>
        <dbReference type="SAM" id="SignalP"/>
    </source>
</evidence>
<comment type="caution">
    <text evidence="2">The sequence shown here is derived from an EMBL/GenBank/DDBJ whole genome shotgun (WGS) entry which is preliminary data.</text>
</comment>
<feature type="signal peptide" evidence="1">
    <location>
        <begin position="1"/>
        <end position="27"/>
    </location>
</feature>
<organism evidence="2 3">
    <name type="scientific">Solimicrobium silvestre</name>
    <dbReference type="NCBI Taxonomy" id="2099400"/>
    <lineage>
        <taxon>Bacteria</taxon>
        <taxon>Pseudomonadati</taxon>
        <taxon>Pseudomonadota</taxon>
        <taxon>Betaproteobacteria</taxon>
        <taxon>Burkholderiales</taxon>
        <taxon>Oxalobacteraceae</taxon>
        <taxon>Solimicrobium</taxon>
    </lineage>
</organism>
<dbReference type="InterPro" id="IPR038656">
    <property type="entry name" value="Peptidase_G1_sf"/>
</dbReference>
<dbReference type="AlphaFoldDB" id="A0A2S9H245"/>
<feature type="chain" id="PRO_5015504700" description="Secreted protein" evidence="1">
    <location>
        <begin position="28"/>
        <end position="319"/>
    </location>
</feature>
<name>A0A2S9H245_9BURK</name>
<sequence>MKNIFIKALVISCLASAATISMVSVHAGENQSLVQVAPDEIARVPGMTADYVRTPHGYFHSSCVQHIDQSEELQVDGSIKRADGKLRQVAQCAYPRFLNNGTRIEATAKNTRLPEVYNGYLQLVSATLSSGTNELTAYMTVPPNPSSESGQTLYFFPGLEDAQNVVSILQPVLGWDGYGANNWTIASWNCCKSGTTYVGNNVVVKPGDLIYGTMVNTGGQNWTITATDETNTSLASATLKTQGYSQTFDWVFAGALETYGVSSCSQFPSSGPIKFTNIQAYVGGKVVSNPSWSIQPGSNSETACTKATVVDSKDVNISY</sequence>
<gene>
    <name evidence="2" type="ORF">S2091_1234</name>
</gene>
<evidence type="ECO:0000313" key="2">
    <source>
        <dbReference type="EMBL" id="PRC94061.1"/>
    </source>
</evidence>
<reference evidence="2 3" key="1">
    <citation type="submission" date="2018-02" db="EMBL/GenBank/DDBJ databases">
        <title>Solimicrobium silvestre gen. nov., sp. nov., isolated from alpine forest soil.</title>
        <authorList>
            <person name="Margesin R."/>
            <person name="Albuquerque L."/>
            <person name="Zhang D.-C."/>
            <person name="Froufe H.J.C."/>
            <person name="Severino R."/>
            <person name="Roxo I."/>
            <person name="Egas C."/>
            <person name="Da Costa M.S."/>
        </authorList>
    </citation>
    <scope>NUCLEOTIDE SEQUENCE [LARGE SCALE GENOMIC DNA]</scope>
    <source>
        <strain evidence="2 3">S20-91</strain>
    </source>
</reference>
<evidence type="ECO:0000313" key="3">
    <source>
        <dbReference type="Proteomes" id="UP000237839"/>
    </source>
</evidence>
<keyword evidence="3" id="KW-1185">Reference proteome</keyword>
<accession>A0A2S9H245</accession>
<dbReference type="Proteomes" id="UP000237839">
    <property type="component" value="Unassembled WGS sequence"/>
</dbReference>
<dbReference type="EMBL" id="PUGF01000004">
    <property type="protein sequence ID" value="PRC94061.1"/>
    <property type="molecule type" value="Genomic_DNA"/>
</dbReference>
<dbReference type="Gene3D" id="2.60.120.700">
    <property type="entry name" value="Peptidase G1"/>
    <property type="match status" value="1"/>
</dbReference>
<proteinExistence type="predicted"/>
<protein>
    <recommendedName>
        <fullName evidence="4">Secreted protein</fullName>
    </recommendedName>
</protein>
<evidence type="ECO:0008006" key="4">
    <source>
        <dbReference type="Google" id="ProtNLM"/>
    </source>
</evidence>
<keyword evidence="1" id="KW-0732">Signal</keyword>